<keyword evidence="6" id="KW-1185">Reference proteome</keyword>
<dbReference type="InterPro" id="IPR013747">
    <property type="entry name" value="ACP_syn_III_C"/>
</dbReference>
<dbReference type="eggNOG" id="COG0332">
    <property type="taxonomic scope" value="Bacteria"/>
</dbReference>
<sequence>MPYFKFSNIAIRGISVAVPKQIVDIKSYIPKFGEENVYKFMAFTGIEKTHVTREEQTASDLGFEAAERLLREKNIDRASVGALIFVTQSPDYKRPATSFVLQHRLGLSQDCAVFDVNLGCSGFVCAFQTACSMMASSDMKMALVIVAETSSKAMWPNDKSSAMLFGDCGAAVLLAREEDAPQINGGIWSDGDRYRAIIIPAGGARDSSAPHTPFIGRDECEHMPYYQIMNGADVFQFSISDVPKAAKAFFERTGASAPDYDFFAIHQANWYIVKQLISKLRLPKEKVHRSLDRYGNTGGMSIPLTLCDELGGKSGSSLMRVFMMGFGIGLSWGIVDAFISPDAVLSVLETEEYYREGVIDYTDI</sequence>
<dbReference type="PANTHER" id="PTHR34069:SF2">
    <property type="entry name" value="BETA-KETOACYL-[ACYL-CARRIER-PROTEIN] SYNTHASE III"/>
    <property type="match status" value="1"/>
</dbReference>
<dbReference type="GO" id="GO:0004315">
    <property type="term" value="F:3-oxoacyl-[acyl-carrier-protein] synthase activity"/>
    <property type="evidence" value="ECO:0007669"/>
    <property type="project" value="InterPro"/>
</dbReference>
<dbReference type="CDD" id="cd00830">
    <property type="entry name" value="KAS_III"/>
    <property type="match status" value="1"/>
</dbReference>
<dbReference type="GeneID" id="90983703"/>
<name>A0A073IRP1_9BACT</name>
<dbReference type="GO" id="GO:0006633">
    <property type="term" value="P:fatty acid biosynthetic process"/>
    <property type="evidence" value="ECO:0007669"/>
    <property type="project" value="InterPro"/>
</dbReference>
<keyword evidence="2" id="KW-0012">Acyltransferase</keyword>
<protein>
    <recommendedName>
        <fullName evidence="7">Beta-ketoacyl-[acyl-carrier-protein] synthase III</fullName>
    </recommendedName>
</protein>
<keyword evidence="1" id="KW-0808">Transferase</keyword>
<evidence type="ECO:0000313" key="5">
    <source>
        <dbReference type="EMBL" id="KEJ92151.1"/>
    </source>
</evidence>
<dbReference type="InterPro" id="IPR016039">
    <property type="entry name" value="Thiolase-like"/>
</dbReference>
<evidence type="ECO:0000256" key="1">
    <source>
        <dbReference type="ARBA" id="ARBA00022679"/>
    </source>
</evidence>
<accession>A0A073IRP1</accession>
<evidence type="ECO:0000259" key="3">
    <source>
        <dbReference type="Pfam" id="PF08541"/>
    </source>
</evidence>
<dbReference type="InterPro" id="IPR013751">
    <property type="entry name" value="ACP_syn_III_N"/>
</dbReference>
<organism evidence="5 6">
    <name type="scientific">Synergistes jonesii</name>
    <dbReference type="NCBI Taxonomy" id="2754"/>
    <lineage>
        <taxon>Bacteria</taxon>
        <taxon>Thermotogati</taxon>
        <taxon>Synergistota</taxon>
        <taxon>Synergistia</taxon>
        <taxon>Synergistales</taxon>
        <taxon>Synergistaceae</taxon>
        <taxon>Synergistes</taxon>
    </lineage>
</organism>
<dbReference type="PATRIC" id="fig|2754.20.peg.2480"/>
<evidence type="ECO:0008006" key="7">
    <source>
        <dbReference type="Google" id="ProtNLM"/>
    </source>
</evidence>
<dbReference type="Pfam" id="PF08541">
    <property type="entry name" value="ACP_syn_III_C"/>
    <property type="match status" value="1"/>
</dbReference>
<dbReference type="AlphaFoldDB" id="A0A073IRP1"/>
<dbReference type="EMBL" id="JMKI01000034">
    <property type="protein sequence ID" value="KEJ92151.1"/>
    <property type="molecule type" value="Genomic_DNA"/>
</dbReference>
<dbReference type="Gene3D" id="3.40.47.10">
    <property type="match status" value="1"/>
</dbReference>
<comment type="caution">
    <text evidence="5">The sequence shown here is derived from an EMBL/GenBank/DDBJ whole genome shotgun (WGS) entry which is preliminary data.</text>
</comment>
<feature type="domain" description="Beta-ketoacyl-[acyl-carrier-protein] synthase III N-terminal" evidence="4">
    <location>
        <begin position="114"/>
        <end position="179"/>
    </location>
</feature>
<gene>
    <name evidence="5" type="ORF">EH55_05290</name>
</gene>
<reference evidence="5 6" key="1">
    <citation type="submission" date="2014-04" db="EMBL/GenBank/DDBJ databases">
        <title>Draft Genome Sequence of Synergistes jonesii.</title>
        <authorList>
            <person name="Coil D.A."/>
            <person name="Eisen J.A."/>
            <person name="Holland-Moritz H.E."/>
        </authorList>
    </citation>
    <scope>NUCLEOTIDE SEQUENCE [LARGE SCALE GENOMIC DNA]</scope>
    <source>
        <strain evidence="5 6">78-1</strain>
    </source>
</reference>
<dbReference type="Proteomes" id="UP000027665">
    <property type="component" value="Unassembled WGS sequence"/>
</dbReference>
<dbReference type="Pfam" id="PF08545">
    <property type="entry name" value="ACP_syn_III"/>
    <property type="match status" value="1"/>
</dbReference>
<dbReference type="RefSeq" id="WP_037976332.1">
    <property type="nucleotide sequence ID" value="NZ_JMKI01000034.1"/>
</dbReference>
<evidence type="ECO:0000256" key="2">
    <source>
        <dbReference type="ARBA" id="ARBA00023315"/>
    </source>
</evidence>
<feature type="domain" description="Beta-ketoacyl-[acyl-carrier-protein] synthase III C-terminal" evidence="3">
    <location>
        <begin position="251"/>
        <end position="334"/>
    </location>
</feature>
<proteinExistence type="predicted"/>
<dbReference type="OrthoDB" id="9815506at2"/>
<dbReference type="SUPFAM" id="SSF53901">
    <property type="entry name" value="Thiolase-like"/>
    <property type="match status" value="1"/>
</dbReference>
<dbReference type="STRING" id="2754.EH55_05290"/>
<evidence type="ECO:0000313" key="6">
    <source>
        <dbReference type="Proteomes" id="UP000027665"/>
    </source>
</evidence>
<dbReference type="GO" id="GO:0044550">
    <property type="term" value="P:secondary metabolite biosynthetic process"/>
    <property type="evidence" value="ECO:0007669"/>
    <property type="project" value="TreeGrafter"/>
</dbReference>
<dbReference type="PANTHER" id="PTHR34069">
    <property type="entry name" value="3-OXOACYL-[ACYL-CARRIER-PROTEIN] SYNTHASE 3"/>
    <property type="match status" value="1"/>
</dbReference>
<evidence type="ECO:0000259" key="4">
    <source>
        <dbReference type="Pfam" id="PF08545"/>
    </source>
</evidence>